<evidence type="ECO:0000313" key="3">
    <source>
        <dbReference type="Proteomes" id="UP001347796"/>
    </source>
</evidence>
<feature type="signal peptide" evidence="1">
    <location>
        <begin position="1"/>
        <end position="15"/>
    </location>
</feature>
<sequence length="121" mass="13712">MRGLILCAVLGIVLAEFLNSKNERRLDGYRFQYHDDTGHYLVIKGLDCYVADVPVGSTLQTKLQDNDHLDDLERKVIGVVESGTGLNRVDLKTIVDRYQDTLTRALCFRSTMYIMDLSGKI</sequence>
<gene>
    <name evidence="2" type="ORF">SNE40_015390</name>
</gene>
<name>A0AAN8JFL2_PATCE</name>
<proteinExistence type="predicted"/>
<organism evidence="2 3">
    <name type="scientific">Patella caerulea</name>
    <name type="common">Rayed Mediterranean limpet</name>
    <dbReference type="NCBI Taxonomy" id="87958"/>
    <lineage>
        <taxon>Eukaryota</taxon>
        <taxon>Metazoa</taxon>
        <taxon>Spiralia</taxon>
        <taxon>Lophotrochozoa</taxon>
        <taxon>Mollusca</taxon>
        <taxon>Gastropoda</taxon>
        <taxon>Patellogastropoda</taxon>
        <taxon>Patelloidea</taxon>
        <taxon>Patellidae</taxon>
        <taxon>Patella</taxon>
    </lineage>
</organism>
<dbReference type="Proteomes" id="UP001347796">
    <property type="component" value="Unassembled WGS sequence"/>
</dbReference>
<accession>A0AAN8JFL2</accession>
<evidence type="ECO:0000256" key="1">
    <source>
        <dbReference type="SAM" id="SignalP"/>
    </source>
</evidence>
<feature type="chain" id="PRO_5043042463" evidence="1">
    <location>
        <begin position="16"/>
        <end position="121"/>
    </location>
</feature>
<reference evidence="2 3" key="1">
    <citation type="submission" date="2024-01" db="EMBL/GenBank/DDBJ databases">
        <title>The genome of the rayed Mediterranean limpet Patella caerulea (Linnaeus, 1758).</title>
        <authorList>
            <person name="Anh-Thu Weber A."/>
            <person name="Halstead-Nussloch G."/>
        </authorList>
    </citation>
    <scope>NUCLEOTIDE SEQUENCE [LARGE SCALE GENOMIC DNA]</scope>
    <source>
        <strain evidence="2">AATW-2023a</strain>
        <tissue evidence="2">Whole specimen</tissue>
    </source>
</reference>
<protein>
    <submittedName>
        <fullName evidence="2">Uncharacterized protein</fullName>
    </submittedName>
</protein>
<comment type="caution">
    <text evidence="2">The sequence shown here is derived from an EMBL/GenBank/DDBJ whole genome shotgun (WGS) entry which is preliminary data.</text>
</comment>
<evidence type="ECO:0000313" key="2">
    <source>
        <dbReference type="EMBL" id="KAK6177256.1"/>
    </source>
</evidence>
<dbReference type="EMBL" id="JAZGQO010000010">
    <property type="protein sequence ID" value="KAK6177256.1"/>
    <property type="molecule type" value="Genomic_DNA"/>
</dbReference>
<keyword evidence="3" id="KW-1185">Reference proteome</keyword>
<keyword evidence="1" id="KW-0732">Signal</keyword>
<dbReference type="AlphaFoldDB" id="A0AAN8JFL2"/>